<comment type="caution">
    <text evidence="2">The sequence shown here is derived from an EMBL/GenBank/DDBJ whole genome shotgun (WGS) entry which is preliminary data.</text>
</comment>
<name>A0A392RN52_9FABA</name>
<reference evidence="2 3" key="1">
    <citation type="journal article" date="2018" name="Front. Plant Sci.">
        <title>Red Clover (Trifolium pratense) and Zigzag Clover (T. medium) - A Picture of Genomic Similarities and Differences.</title>
        <authorList>
            <person name="Dluhosova J."/>
            <person name="Istvanek J."/>
            <person name="Nedelnik J."/>
            <person name="Repkova J."/>
        </authorList>
    </citation>
    <scope>NUCLEOTIDE SEQUENCE [LARGE SCALE GENOMIC DNA]</scope>
    <source>
        <strain evidence="3">cv. 10/8</strain>
        <tissue evidence="2">Leaf</tissue>
    </source>
</reference>
<organism evidence="2 3">
    <name type="scientific">Trifolium medium</name>
    <dbReference type="NCBI Taxonomy" id="97028"/>
    <lineage>
        <taxon>Eukaryota</taxon>
        <taxon>Viridiplantae</taxon>
        <taxon>Streptophyta</taxon>
        <taxon>Embryophyta</taxon>
        <taxon>Tracheophyta</taxon>
        <taxon>Spermatophyta</taxon>
        <taxon>Magnoliopsida</taxon>
        <taxon>eudicotyledons</taxon>
        <taxon>Gunneridae</taxon>
        <taxon>Pentapetalae</taxon>
        <taxon>rosids</taxon>
        <taxon>fabids</taxon>
        <taxon>Fabales</taxon>
        <taxon>Fabaceae</taxon>
        <taxon>Papilionoideae</taxon>
        <taxon>50 kb inversion clade</taxon>
        <taxon>NPAAA clade</taxon>
        <taxon>Hologalegina</taxon>
        <taxon>IRL clade</taxon>
        <taxon>Trifolieae</taxon>
        <taxon>Trifolium</taxon>
    </lineage>
</organism>
<keyword evidence="3" id="KW-1185">Reference proteome</keyword>
<sequence>MSKPDRPIGPVKLGTGEQSGPVRPGNRGAKEPEKKRANRRETGKTDEPAGSDGLAV</sequence>
<evidence type="ECO:0000313" key="2">
    <source>
        <dbReference type="EMBL" id="MCI37697.1"/>
    </source>
</evidence>
<dbReference type="AlphaFoldDB" id="A0A392RN52"/>
<evidence type="ECO:0000256" key="1">
    <source>
        <dbReference type="SAM" id="MobiDB-lite"/>
    </source>
</evidence>
<dbReference type="EMBL" id="LXQA010247393">
    <property type="protein sequence ID" value="MCI37697.1"/>
    <property type="molecule type" value="Genomic_DNA"/>
</dbReference>
<evidence type="ECO:0000313" key="3">
    <source>
        <dbReference type="Proteomes" id="UP000265520"/>
    </source>
</evidence>
<feature type="region of interest" description="Disordered" evidence="1">
    <location>
        <begin position="1"/>
        <end position="56"/>
    </location>
</feature>
<accession>A0A392RN52</accession>
<proteinExistence type="predicted"/>
<feature type="compositionally biased region" description="Basic and acidic residues" evidence="1">
    <location>
        <begin position="28"/>
        <end position="47"/>
    </location>
</feature>
<dbReference type="Proteomes" id="UP000265520">
    <property type="component" value="Unassembled WGS sequence"/>
</dbReference>
<protein>
    <submittedName>
        <fullName evidence="2">Uncharacterized protein</fullName>
    </submittedName>
</protein>